<feature type="compositionally biased region" description="Basic and acidic residues" evidence="1">
    <location>
        <begin position="320"/>
        <end position="339"/>
    </location>
</feature>
<feature type="chain" id="PRO_5047224866" description="SPOR domain-containing protein" evidence="2">
    <location>
        <begin position="27"/>
        <end position="552"/>
    </location>
</feature>
<organism evidence="4 5">
    <name type="scientific">Fodinicurvata halophila</name>
    <dbReference type="NCBI Taxonomy" id="1419723"/>
    <lineage>
        <taxon>Bacteria</taxon>
        <taxon>Pseudomonadati</taxon>
        <taxon>Pseudomonadota</taxon>
        <taxon>Alphaproteobacteria</taxon>
        <taxon>Rhodospirillales</taxon>
        <taxon>Rhodovibrionaceae</taxon>
        <taxon>Fodinicurvata</taxon>
    </lineage>
</organism>
<proteinExistence type="predicted"/>
<dbReference type="InterPro" id="IPR050767">
    <property type="entry name" value="Sel1_AlgK"/>
</dbReference>
<feature type="region of interest" description="Disordered" evidence="1">
    <location>
        <begin position="207"/>
        <end position="472"/>
    </location>
</feature>
<dbReference type="PANTHER" id="PTHR11102">
    <property type="entry name" value="SEL-1-LIKE PROTEIN"/>
    <property type="match status" value="1"/>
</dbReference>
<dbReference type="RefSeq" id="WP_382421588.1">
    <property type="nucleotide sequence ID" value="NZ_JBHSCW010000003.1"/>
</dbReference>
<dbReference type="Pfam" id="PF08238">
    <property type="entry name" value="Sel1"/>
    <property type="match status" value="4"/>
</dbReference>
<name>A0ABV8UKI8_9PROT</name>
<protein>
    <recommendedName>
        <fullName evidence="3">SPOR domain-containing protein</fullName>
    </recommendedName>
</protein>
<dbReference type="InterPro" id="IPR006597">
    <property type="entry name" value="Sel1-like"/>
</dbReference>
<feature type="compositionally biased region" description="Acidic residues" evidence="1">
    <location>
        <begin position="260"/>
        <end position="284"/>
    </location>
</feature>
<evidence type="ECO:0000259" key="3">
    <source>
        <dbReference type="PROSITE" id="PS51724"/>
    </source>
</evidence>
<dbReference type="EMBL" id="JBHSCW010000003">
    <property type="protein sequence ID" value="MFC4351252.1"/>
    <property type="molecule type" value="Genomic_DNA"/>
</dbReference>
<accession>A0ABV8UKI8</accession>
<keyword evidence="5" id="KW-1185">Reference proteome</keyword>
<feature type="domain" description="SPOR" evidence="3">
    <location>
        <begin position="465"/>
        <end position="551"/>
    </location>
</feature>
<evidence type="ECO:0000256" key="1">
    <source>
        <dbReference type="SAM" id="MobiDB-lite"/>
    </source>
</evidence>
<gene>
    <name evidence="4" type="ORF">ACFOW6_06805</name>
</gene>
<feature type="compositionally biased region" description="Acidic residues" evidence="1">
    <location>
        <begin position="241"/>
        <end position="253"/>
    </location>
</feature>
<feature type="compositionally biased region" description="Basic and acidic residues" evidence="1">
    <location>
        <begin position="365"/>
        <end position="382"/>
    </location>
</feature>
<evidence type="ECO:0000313" key="5">
    <source>
        <dbReference type="Proteomes" id="UP001595799"/>
    </source>
</evidence>
<dbReference type="SUPFAM" id="SSF81901">
    <property type="entry name" value="HCP-like"/>
    <property type="match status" value="1"/>
</dbReference>
<sequence length="552" mass="59124">MSIQIHGVACAAVTAIALLCAPAVSAQDAGEGYEAGVAAFEAENYERAKEILLPLAEAGDAQAQYALAKLYENGGDGVMRSLTKAADWYRLAAESGLADAQNNLALLYIQGHGAPRSEERAFELWLDAARNGHRQAQYNVALAYYQGTGTDQDQAEAAEWFRKGAASGLAESQFALAEMYRLGVSVDENPGRALYWYERALEQGHERAEAEAEKLQTAGIASDAPDELPQSVEPSLTEPAEVAEPEAPVEETDASPAAPEETEAVEDEAREVDDSTAESETAEAEDSRDTLGGDQASAPQGETSARDLFPLDSALQEDPEQTRDVKKNGDSGVKREKDPTGAVELYPERMNRLARSRAESAAAAKEAEKADEADEAEARDAEENGVASEEQAAAGSISGDALSEMKADPLYEGAGEAAAEDESEEADAREPEQDAGEVQEGSQEMASAETETDTPDNDQNTDQAASRDGDFALWLGSMRTEDGARRLWNEARARHEAQLDGLSYDTREIETDDGVFLRVLAVGYETRAAGQESCEAITATDSEAFCRVVTRQ</sequence>
<dbReference type="Gene3D" id="1.25.40.10">
    <property type="entry name" value="Tetratricopeptide repeat domain"/>
    <property type="match status" value="1"/>
</dbReference>
<dbReference type="SMART" id="SM00671">
    <property type="entry name" value="SEL1"/>
    <property type="match status" value="4"/>
</dbReference>
<dbReference type="PANTHER" id="PTHR11102:SF160">
    <property type="entry name" value="ERAD-ASSOCIATED E3 UBIQUITIN-PROTEIN LIGASE COMPONENT HRD3"/>
    <property type="match status" value="1"/>
</dbReference>
<comment type="caution">
    <text evidence="4">The sequence shown here is derived from an EMBL/GenBank/DDBJ whole genome shotgun (WGS) entry which is preliminary data.</text>
</comment>
<dbReference type="Proteomes" id="UP001595799">
    <property type="component" value="Unassembled WGS sequence"/>
</dbReference>
<evidence type="ECO:0000313" key="4">
    <source>
        <dbReference type="EMBL" id="MFC4351252.1"/>
    </source>
</evidence>
<dbReference type="PROSITE" id="PS51724">
    <property type="entry name" value="SPOR"/>
    <property type="match status" value="1"/>
</dbReference>
<reference evidence="5" key="1">
    <citation type="journal article" date="2019" name="Int. J. Syst. Evol. Microbiol.">
        <title>The Global Catalogue of Microorganisms (GCM) 10K type strain sequencing project: providing services to taxonomists for standard genome sequencing and annotation.</title>
        <authorList>
            <consortium name="The Broad Institute Genomics Platform"/>
            <consortium name="The Broad Institute Genome Sequencing Center for Infectious Disease"/>
            <person name="Wu L."/>
            <person name="Ma J."/>
        </authorList>
    </citation>
    <scope>NUCLEOTIDE SEQUENCE [LARGE SCALE GENOMIC DNA]</scope>
    <source>
        <strain evidence="5">CECT 8472</strain>
    </source>
</reference>
<dbReference type="InterPro" id="IPR007730">
    <property type="entry name" value="SPOR-like_dom"/>
</dbReference>
<keyword evidence="2" id="KW-0732">Signal</keyword>
<dbReference type="InterPro" id="IPR011990">
    <property type="entry name" value="TPR-like_helical_dom_sf"/>
</dbReference>
<evidence type="ECO:0000256" key="2">
    <source>
        <dbReference type="SAM" id="SignalP"/>
    </source>
</evidence>
<feature type="signal peptide" evidence="2">
    <location>
        <begin position="1"/>
        <end position="26"/>
    </location>
</feature>